<feature type="region of interest" description="Disordered" evidence="4">
    <location>
        <begin position="144"/>
        <end position="276"/>
    </location>
</feature>
<dbReference type="GO" id="GO:0005524">
    <property type="term" value="F:ATP binding"/>
    <property type="evidence" value="ECO:0007669"/>
    <property type="project" value="UniProtKB-KW"/>
</dbReference>
<accession>A0A158E3X2</accession>
<dbReference type="Pfam" id="PF00437">
    <property type="entry name" value="T2SSE"/>
    <property type="match status" value="1"/>
</dbReference>
<protein>
    <submittedName>
        <fullName evidence="6">Type II secretion system protein E</fullName>
    </submittedName>
</protein>
<dbReference type="STRING" id="1777138.AWB77_06282"/>
<dbReference type="InterPro" id="IPR027417">
    <property type="entry name" value="P-loop_NTPase"/>
</dbReference>
<comment type="caution">
    <text evidence="6">The sequence shown here is derived from an EMBL/GenBank/DDBJ whole genome shotgun (WGS) entry which is preliminary data.</text>
</comment>
<dbReference type="PANTHER" id="PTHR30258:SF1">
    <property type="entry name" value="PROTEIN TRANSPORT PROTEIN HOFB HOMOLOG"/>
    <property type="match status" value="1"/>
</dbReference>
<gene>
    <name evidence="6" type="ORF">AWB77_06282</name>
</gene>
<dbReference type="EMBL" id="FCNX02000022">
    <property type="protein sequence ID" value="SAL01136.1"/>
    <property type="molecule type" value="Genomic_DNA"/>
</dbReference>
<proteinExistence type="inferred from homology"/>
<dbReference type="GO" id="GO:0016887">
    <property type="term" value="F:ATP hydrolysis activity"/>
    <property type="evidence" value="ECO:0007669"/>
    <property type="project" value="TreeGrafter"/>
</dbReference>
<reference evidence="6" key="1">
    <citation type="submission" date="2016-01" db="EMBL/GenBank/DDBJ databases">
        <authorList>
            <person name="Peeters C."/>
        </authorList>
    </citation>
    <scope>NUCLEOTIDE SEQUENCE</scope>
    <source>
        <strain evidence="6">LMG 29320</strain>
    </source>
</reference>
<sequence length="817" mass="88920">MGLFAQEEQGTPDSPRGGFLKRFRTPRSSFVEPGTGAEPKFSSAEPVAGKRKRRERQSEMETEHTSPGGTRAVNPQVTFLGRALSGGDVEDVESIEIDDDWHSPAQTVPPRSEAPVDVVTDDVAFRPFVPPSFERPSYASMSAAMAAKERGGPTNVGATKAEPLNSEAVTVRTATAAAQPEPEPQPMAAPSRPDAGASTAMVDADLPTRAKSVENADPLPLGPKHPDVEPPRPAGSNAQRIVHPPVAVDDQPSDDEEQTEGGGLSPGRPELVSPDSLPDFKRVLTVADDDAALRIPAAARKEFVAVELQPGVAITVATARFAEKAQYATFIKDLGANDILVREEMIATDAVIAAIYSGKAAASANSTVREASRAIGNFRDIVEAAHAYGASDIHFEPREFHNEVEVRFRVNGDMYTFSRMPKAIVRRALFAAYSDLVQRNTNSGNSFQPSAPQSAMIPLVVKTDTVNLRWQSSPLVGGYDVTLRLLDGNFKNYSVLLPKDMGLEKSQLELIETLNYVSGGITALTGETGSGKTTTLRALSYMLPDRELKKQFAVNEPSEYPMPWLSDYSIIRRPDETDDEANRKYAEVIRTLMRQDPDDLTIGEVRDRVVMGLVAELALTGHPVRFSLHAGDIIAAVMRMAGGRLQLPIDELASEGFINAVGNQKLIPTLCEQCKLPAEDVMPKADLELLRTKFGLDTSAMACRNYDGCEHCRLKGLFTRNGKVAGGTKRPSLAAELYRPTPEFLERVAERDWAGARAVWRGARRTGFDNADMTGKTLYEHALFKASRGLIDPQFVDRSMQSFAQYRVMPGIDGLMV</sequence>
<feature type="domain" description="Bacterial type II secretion system protein E" evidence="5">
    <location>
        <begin position="379"/>
        <end position="717"/>
    </location>
</feature>
<dbReference type="InterPro" id="IPR001482">
    <property type="entry name" value="T2SS/T4SS_dom"/>
</dbReference>
<evidence type="ECO:0000313" key="7">
    <source>
        <dbReference type="Proteomes" id="UP000054903"/>
    </source>
</evidence>
<feature type="compositionally biased region" description="Polar residues" evidence="4">
    <location>
        <begin position="65"/>
        <end position="77"/>
    </location>
</feature>
<dbReference type="Gene3D" id="3.30.450.90">
    <property type="match status" value="1"/>
</dbReference>
<keyword evidence="3" id="KW-0067">ATP-binding</keyword>
<name>A0A158E3X2_9BURK</name>
<dbReference type="Proteomes" id="UP000054903">
    <property type="component" value="Unassembled WGS sequence"/>
</dbReference>
<evidence type="ECO:0000256" key="1">
    <source>
        <dbReference type="ARBA" id="ARBA00006611"/>
    </source>
</evidence>
<comment type="similarity">
    <text evidence="1">Belongs to the GSP E family.</text>
</comment>
<feature type="compositionally biased region" description="Low complexity" evidence="4">
    <location>
        <begin position="168"/>
        <end position="180"/>
    </location>
</feature>
<feature type="region of interest" description="Disordered" evidence="4">
    <location>
        <begin position="1"/>
        <end position="87"/>
    </location>
</feature>
<organism evidence="6 7">
    <name type="scientific">Caballeronia fortuita</name>
    <dbReference type="NCBI Taxonomy" id="1777138"/>
    <lineage>
        <taxon>Bacteria</taxon>
        <taxon>Pseudomonadati</taxon>
        <taxon>Pseudomonadota</taxon>
        <taxon>Betaproteobacteria</taxon>
        <taxon>Burkholderiales</taxon>
        <taxon>Burkholderiaceae</taxon>
        <taxon>Caballeronia</taxon>
    </lineage>
</organism>
<dbReference type="GO" id="GO:0005886">
    <property type="term" value="C:plasma membrane"/>
    <property type="evidence" value="ECO:0007669"/>
    <property type="project" value="TreeGrafter"/>
</dbReference>
<evidence type="ECO:0000256" key="3">
    <source>
        <dbReference type="ARBA" id="ARBA00022840"/>
    </source>
</evidence>
<dbReference type="PANTHER" id="PTHR30258">
    <property type="entry name" value="TYPE II SECRETION SYSTEM PROTEIN GSPE-RELATED"/>
    <property type="match status" value="1"/>
</dbReference>
<evidence type="ECO:0000313" key="6">
    <source>
        <dbReference type="EMBL" id="SAL01136.1"/>
    </source>
</evidence>
<dbReference type="AlphaFoldDB" id="A0A158E3X2"/>
<keyword evidence="2" id="KW-0547">Nucleotide-binding</keyword>
<dbReference type="Gene3D" id="3.40.50.300">
    <property type="entry name" value="P-loop containing nucleotide triphosphate hydrolases"/>
    <property type="match status" value="1"/>
</dbReference>
<keyword evidence="7" id="KW-1185">Reference proteome</keyword>
<evidence type="ECO:0000256" key="2">
    <source>
        <dbReference type="ARBA" id="ARBA00022741"/>
    </source>
</evidence>
<evidence type="ECO:0000259" key="5">
    <source>
        <dbReference type="Pfam" id="PF00437"/>
    </source>
</evidence>
<dbReference type="SUPFAM" id="SSF52540">
    <property type="entry name" value="P-loop containing nucleoside triphosphate hydrolases"/>
    <property type="match status" value="1"/>
</dbReference>
<evidence type="ECO:0000256" key="4">
    <source>
        <dbReference type="SAM" id="MobiDB-lite"/>
    </source>
</evidence>